<keyword evidence="1" id="KW-0802">TPR repeat</keyword>
<evidence type="ECO:0000256" key="1">
    <source>
        <dbReference type="PROSITE-ProRule" id="PRU00339"/>
    </source>
</evidence>
<reference evidence="3 4" key="1">
    <citation type="journal article" date="2022" name="Mar. Drugs">
        <title>Bioassay-Guided Fractionation Leads to the Detection of Cholic Acid Generated by the Rare Thalassomonas sp.</title>
        <authorList>
            <person name="Pheiffer F."/>
            <person name="Schneider Y.K."/>
            <person name="Hansen E.H."/>
            <person name="Andersen J.H."/>
            <person name="Isaksson J."/>
            <person name="Busche T."/>
            <person name="R C."/>
            <person name="Kalinowski J."/>
            <person name="Zyl L.V."/>
            <person name="Trindade M."/>
        </authorList>
    </citation>
    <scope>NUCLEOTIDE SEQUENCE [LARGE SCALE GENOMIC DNA]</scope>
    <source>
        <strain evidence="3 4">A5K-61T</strain>
    </source>
</reference>
<organism evidence="3 4">
    <name type="scientific">Thalassomonas haliotis</name>
    <dbReference type="NCBI Taxonomy" id="485448"/>
    <lineage>
        <taxon>Bacteria</taxon>
        <taxon>Pseudomonadati</taxon>
        <taxon>Pseudomonadota</taxon>
        <taxon>Gammaproteobacteria</taxon>
        <taxon>Alteromonadales</taxon>
        <taxon>Colwelliaceae</taxon>
        <taxon>Thalassomonas</taxon>
    </lineage>
</organism>
<dbReference type="Pfam" id="PF00144">
    <property type="entry name" value="Beta-lactamase"/>
    <property type="match status" value="1"/>
</dbReference>
<dbReference type="InterPro" id="IPR012338">
    <property type="entry name" value="Beta-lactam/transpept-like"/>
</dbReference>
<feature type="repeat" description="TPR" evidence="1">
    <location>
        <begin position="446"/>
        <end position="479"/>
    </location>
</feature>
<keyword evidence="4" id="KW-1185">Reference proteome</keyword>
<dbReference type="PROSITE" id="PS50005">
    <property type="entry name" value="TPR"/>
    <property type="match status" value="1"/>
</dbReference>
<dbReference type="InterPro" id="IPR011990">
    <property type="entry name" value="TPR-like_helical_dom_sf"/>
</dbReference>
<name>A0ABY7VJH8_9GAMM</name>
<feature type="domain" description="Beta-lactamase-related" evidence="2">
    <location>
        <begin position="33"/>
        <end position="355"/>
    </location>
</feature>
<dbReference type="Pfam" id="PF13181">
    <property type="entry name" value="TPR_8"/>
    <property type="match status" value="1"/>
</dbReference>
<protein>
    <submittedName>
        <fullName evidence="3">Serine hydrolase</fullName>
    </submittedName>
</protein>
<evidence type="ECO:0000313" key="4">
    <source>
        <dbReference type="Proteomes" id="UP001215231"/>
    </source>
</evidence>
<sequence>MLNSIRILNSKLKNFALLIVLTLLVLPAKSDEVDDLVIREMEKRNIPGLQIAIIQKNRIVKTASYGHANLEDNIPVDNNTVFSINSITKAFVGVAVMQLVEEGKLELNKPISSYLPELPEPWHKITIRQLMSHTSGLPEILSNDTGGLISEESPDAAWALVQTLPLKFAADSQFAYNQTNYIIIGKLIDKLSGQSFKDFIRENQLKTLSMERTIEAGFHNLNQVVKHSARRYTLYYGNGLSNIKSEFYSPMLQTAAGMSSTALELANWLLALQQNKLLTQGSKKIMWQPTRLTNGLTQGFNPLINGYAIGWPVVSRDEHPAVVAVGGNRAGIFIYPDDDMSIIVLTNLMGAVPSKFIDEIAGVFIPEMKKENGFGLPKDIKLLWKALELNGYENAVNIGQHLKENKNIQFSESELNTWGYSLINQDRAKEASEVFKLNTQLFPHSTNTYDSLAEAYWTLGEYKQAVASYKKVLQLKPGNEYVIGQLSKLAVLLQPSAN</sequence>
<gene>
    <name evidence="3" type="ORF">H3N35_06480</name>
</gene>
<dbReference type="Proteomes" id="UP001215231">
    <property type="component" value="Chromosome"/>
</dbReference>
<dbReference type="GO" id="GO:0016787">
    <property type="term" value="F:hydrolase activity"/>
    <property type="evidence" value="ECO:0007669"/>
    <property type="project" value="UniProtKB-KW"/>
</dbReference>
<dbReference type="EMBL" id="CP059693">
    <property type="protein sequence ID" value="WDE13088.1"/>
    <property type="molecule type" value="Genomic_DNA"/>
</dbReference>
<dbReference type="SUPFAM" id="SSF48452">
    <property type="entry name" value="TPR-like"/>
    <property type="match status" value="1"/>
</dbReference>
<dbReference type="PANTHER" id="PTHR46825">
    <property type="entry name" value="D-ALANYL-D-ALANINE-CARBOXYPEPTIDASE/ENDOPEPTIDASE AMPH"/>
    <property type="match status" value="1"/>
</dbReference>
<proteinExistence type="predicted"/>
<evidence type="ECO:0000259" key="2">
    <source>
        <dbReference type="Pfam" id="PF00144"/>
    </source>
</evidence>
<dbReference type="InterPro" id="IPR019734">
    <property type="entry name" value="TPR_rpt"/>
</dbReference>
<dbReference type="PROSITE" id="PS50293">
    <property type="entry name" value="TPR_REGION"/>
    <property type="match status" value="1"/>
</dbReference>
<dbReference type="PANTHER" id="PTHR46825:SF9">
    <property type="entry name" value="BETA-LACTAMASE-RELATED DOMAIN-CONTAINING PROTEIN"/>
    <property type="match status" value="1"/>
</dbReference>
<dbReference type="InterPro" id="IPR001466">
    <property type="entry name" value="Beta-lactam-related"/>
</dbReference>
<keyword evidence="3" id="KW-0378">Hydrolase</keyword>
<dbReference type="Gene3D" id="3.40.710.10">
    <property type="entry name" value="DD-peptidase/beta-lactamase superfamily"/>
    <property type="match status" value="1"/>
</dbReference>
<dbReference type="Gene3D" id="1.25.40.10">
    <property type="entry name" value="Tetratricopeptide repeat domain"/>
    <property type="match status" value="1"/>
</dbReference>
<dbReference type="SMART" id="SM00028">
    <property type="entry name" value="TPR"/>
    <property type="match status" value="1"/>
</dbReference>
<dbReference type="SUPFAM" id="SSF56601">
    <property type="entry name" value="beta-lactamase/transpeptidase-like"/>
    <property type="match status" value="1"/>
</dbReference>
<accession>A0ABY7VJH8</accession>
<dbReference type="InterPro" id="IPR050491">
    <property type="entry name" value="AmpC-like"/>
</dbReference>
<evidence type="ECO:0000313" key="3">
    <source>
        <dbReference type="EMBL" id="WDE13088.1"/>
    </source>
</evidence>
<dbReference type="RefSeq" id="WP_274053428.1">
    <property type="nucleotide sequence ID" value="NZ_CP059693.1"/>
</dbReference>